<keyword evidence="2" id="KW-1185">Reference proteome</keyword>
<name>A0A7I8K1D2_SPIIN</name>
<proteinExistence type="predicted"/>
<sequence length="30" mass="3506">MNGMKKALAVNKLIFFSKCWVLWMVKRCGC</sequence>
<reference evidence="1" key="1">
    <citation type="submission" date="2020-02" db="EMBL/GenBank/DDBJ databases">
        <authorList>
            <person name="Scholz U."/>
            <person name="Mascher M."/>
            <person name="Fiebig A."/>
        </authorList>
    </citation>
    <scope>NUCLEOTIDE SEQUENCE</scope>
</reference>
<dbReference type="AlphaFoldDB" id="A0A7I8K1D2"/>
<accession>A0A7I8K1D2</accession>
<protein>
    <submittedName>
        <fullName evidence="1">Uncharacterized protein</fullName>
    </submittedName>
</protein>
<evidence type="ECO:0000313" key="1">
    <source>
        <dbReference type="EMBL" id="CAA7390762.1"/>
    </source>
</evidence>
<gene>
    <name evidence="1" type="ORF">SI8410_02002190</name>
</gene>
<organism evidence="1 2">
    <name type="scientific">Spirodela intermedia</name>
    <name type="common">Intermediate duckweed</name>
    <dbReference type="NCBI Taxonomy" id="51605"/>
    <lineage>
        <taxon>Eukaryota</taxon>
        <taxon>Viridiplantae</taxon>
        <taxon>Streptophyta</taxon>
        <taxon>Embryophyta</taxon>
        <taxon>Tracheophyta</taxon>
        <taxon>Spermatophyta</taxon>
        <taxon>Magnoliopsida</taxon>
        <taxon>Liliopsida</taxon>
        <taxon>Araceae</taxon>
        <taxon>Lemnoideae</taxon>
        <taxon>Spirodela</taxon>
    </lineage>
</organism>
<dbReference type="Proteomes" id="UP000663760">
    <property type="component" value="Chromosome 2"/>
</dbReference>
<dbReference type="EMBL" id="LR746265">
    <property type="protein sequence ID" value="CAA7390762.1"/>
    <property type="molecule type" value="Genomic_DNA"/>
</dbReference>
<evidence type="ECO:0000313" key="2">
    <source>
        <dbReference type="Proteomes" id="UP000663760"/>
    </source>
</evidence>